<dbReference type="Proteomes" id="UP000246894">
    <property type="component" value="Chromosome"/>
</dbReference>
<protein>
    <submittedName>
        <fullName evidence="8">Propanediol diffusion facilitator</fullName>
    </submittedName>
</protein>
<evidence type="ECO:0000256" key="6">
    <source>
        <dbReference type="RuleBase" id="RU000477"/>
    </source>
</evidence>
<evidence type="ECO:0000256" key="3">
    <source>
        <dbReference type="ARBA" id="ARBA00022692"/>
    </source>
</evidence>
<dbReference type="AlphaFoldDB" id="A0A2Z3S5D1"/>
<evidence type="ECO:0000256" key="4">
    <source>
        <dbReference type="ARBA" id="ARBA00022989"/>
    </source>
</evidence>
<comment type="similarity">
    <text evidence="2 6">Belongs to the MIP/aquaporin (TC 1.A.8) family.</text>
</comment>
<evidence type="ECO:0000313" key="8">
    <source>
        <dbReference type="EMBL" id="AWR22183.1"/>
    </source>
</evidence>
<reference evidence="8 9" key="1">
    <citation type="submission" date="2017-10" db="EMBL/GenBank/DDBJ databases">
        <title>Genome of an Actinobacterium that displays light-enhanced growth.</title>
        <authorList>
            <person name="Maresca J.A."/>
            <person name="Hempel P."/>
            <person name="Shevchenko O."/>
            <person name="Miller K.J."/>
            <person name="Hahn M.W."/>
        </authorList>
    </citation>
    <scope>NUCLEOTIDE SEQUENCE [LARGE SCALE GENOMIC DNA]</scope>
    <source>
        <strain evidence="8 9">MWH-Mo1</strain>
    </source>
</reference>
<accession>A0A2Z3S5D1</accession>
<keyword evidence="5 7" id="KW-0472">Membrane</keyword>
<dbReference type="PANTHER" id="PTHR19139:SF199">
    <property type="entry name" value="MIP17260P"/>
    <property type="match status" value="1"/>
</dbReference>
<dbReference type="Pfam" id="PF00230">
    <property type="entry name" value="MIP"/>
    <property type="match status" value="1"/>
</dbReference>
<gene>
    <name evidence="8" type="ORF">AURMO_01600</name>
</gene>
<dbReference type="InterPro" id="IPR023271">
    <property type="entry name" value="Aquaporin-like"/>
</dbReference>
<dbReference type="OrthoDB" id="9807293at2"/>
<feature type="transmembrane region" description="Helical" evidence="7">
    <location>
        <begin position="139"/>
        <end position="159"/>
    </location>
</feature>
<evidence type="ECO:0000313" key="9">
    <source>
        <dbReference type="Proteomes" id="UP000246894"/>
    </source>
</evidence>
<keyword evidence="3 6" id="KW-0812">Transmembrane</keyword>
<feature type="transmembrane region" description="Helical" evidence="7">
    <location>
        <begin position="23"/>
        <end position="44"/>
    </location>
</feature>
<feature type="transmembrane region" description="Helical" evidence="7">
    <location>
        <begin position="166"/>
        <end position="188"/>
    </location>
</feature>
<dbReference type="PRINTS" id="PR00783">
    <property type="entry name" value="MINTRINSICP"/>
</dbReference>
<keyword evidence="9" id="KW-1185">Reference proteome</keyword>
<name>A0A2Z3S5D1_9MICO</name>
<feature type="transmembrane region" description="Helical" evidence="7">
    <location>
        <begin position="208"/>
        <end position="232"/>
    </location>
</feature>
<comment type="subcellular location">
    <subcellularLocation>
        <location evidence="1">Membrane</location>
        <topology evidence="1">Multi-pass membrane protein</topology>
    </subcellularLocation>
</comment>
<evidence type="ECO:0000256" key="5">
    <source>
        <dbReference type="ARBA" id="ARBA00023136"/>
    </source>
</evidence>
<keyword evidence="6" id="KW-0813">Transport</keyword>
<dbReference type="InterPro" id="IPR034294">
    <property type="entry name" value="Aquaporin_transptr"/>
</dbReference>
<dbReference type="Gene3D" id="1.20.1080.10">
    <property type="entry name" value="Glycerol uptake facilitator protein"/>
    <property type="match status" value="1"/>
</dbReference>
<dbReference type="KEGG" id="aum:AURMO_01600"/>
<evidence type="ECO:0000256" key="2">
    <source>
        <dbReference type="ARBA" id="ARBA00006175"/>
    </source>
</evidence>
<sequence length="243" mass="25295">MGLHSCLELHNCTQNRNLNTLRLALAEFFGTLVLVATVVGSGIMGTQMSSDPGVALLINTLSTIFVLALLILILGPISGAHFNPAVTLVMWAKKLQPGTHVLPYVIAQVAGAIGGAILANVMFDQAPIQIATTERVSPGLFIGEIVATAGLLVVILVFIARDQARFVPFAVAAWIGSAYFFTSSTSFANPAVTIGRVFSDSFAGIAPASVGPFVLAQLIGAALGAVLAWAIINSTNKKENHVG</sequence>
<proteinExistence type="inferred from homology"/>
<feature type="transmembrane region" description="Helical" evidence="7">
    <location>
        <begin position="56"/>
        <end position="80"/>
    </location>
</feature>
<dbReference type="InterPro" id="IPR000425">
    <property type="entry name" value="MIP"/>
</dbReference>
<dbReference type="PANTHER" id="PTHR19139">
    <property type="entry name" value="AQUAPORIN TRANSPORTER"/>
    <property type="match status" value="1"/>
</dbReference>
<evidence type="ECO:0000256" key="1">
    <source>
        <dbReference type="ARBA" id="ARBA00004141"/>
    </source>
</evidence>
<organism evidence="8 9">
    <name type="scientific">Aurantimicrobium photophilum</name>
    <dbReference type="NCBI Taxonomy" id="1987356"/>
    <lineage>
        <taxon>Bacteria</taxon>
        <taxon>Bacillati</taxon>
        <taxon>Actinomycetota</taxon>
        <taxon>Actinomycetes</taxon>
        <taxon>Micrococcales</taxon>
        <taxon>Microbacteriaceae</taxon>
        <taxon>Aurantimicrobium</taxon>
    </lineage>
</organism>
<feature type="transmembrane region" description="Helical" evidence="7">
    <location>
        <begin position="101"/>
        <end position="119"/>
    </location>
</feature>
<dbReference type="SUPFAM" id="SSF81338">
    <property type="entry name" value="Aquaporin-like"/>
    <property type="match status" value="1"/>
</dbReference>
<dbReference type="GO" id="GO:0015250">
    <property type="term" value="F:water channel activity"/>
    <property type="evidence" value="ECO:0007669"/>
    <property type="project" value="TreeGrafter"/>
</dbReference>
<dbReference type="GO" id="GO:0005886">
    <property type="term" value="C:plasma membrane"/>
    <property type="evidence" value="ECO:0007669"/>
    <property type="project" value="TreeGrafter"/>
</dbReference>
<keyword evidence="4 7" id="KW-1133">Transmembrane helix</keyword>
<dbReference type="EMBL" id="CP023994">
    <property type="protein sequence ID" value="AWR22183.1"/>
    <property type="molecule type" value="Genomic_DNA"/>
</dbReference>
<evidence type="ECO:0000256" key="7">
    <source>
        <dbReference type="SAM" id="Phobius"/>
    </source>
</evidence>